<evidence type="ECO:0000256" key="3">
    <source>
        <dbReference type="SAM" id="SignalP"/>
    </source>
</evidence>
<feature type="compositionally biased region" description="Basic and acidic residues" evidence="2">
    <location>
        <begin position="237"/>
        <end position="248"/>
    </location>
</feature>
<proteinExistence type="predicted"/>
<evidence type="ECO:0000256" key="2">
    <source>
        <dbReference type="SAM" id="MobiDB-lite"/>
    </source>
</evidence>
<comment type="caution">
    <text evidence="5">The sequence shown here is derived from an EMBL/GenBank/DDBJ whole genome shotgun (WGS) entry which is preliminary data.</text>
</comment>
<sequence>MFQNFVIRLIFRLLIYLQFSGSNQANHSTSTSQPQPVTVDGAGRKRPARTLGLTASNSGAIIPEGIRKKFSGPGGWKTHVPFHYLTDKACSFTNHAAAKELNDLFTVDSSSGTLLSTPKELPFEPELSLSFDEWFQAHGRLLELIETYHPEELGLWVTHFDKIIHRPHRAQNWAVCLEYDSIIRRRSCVESIDPSEFHSELWDELASAHTASRTLAIVRRELQGKQGTGRSGSSNTDGDHAGRSKPYDNQHSFRPSGKFRCFVCGDDDPTHKSRSCKADRLVTGKPVVLIQGKDGGSRKDRSGQAYCFNFNGNSGCARGNNCPQGKHWCSLCGARNSLHCAQNCVSL</sequence>
<keyword evidence="1" id="KW-0862">Zinc</keyword>
<keyword evidence="3" id="KW-0732">Signal</keyword>
<dbReference type="AlphaFoldDB" id="A0AAD7MZD4"/>
<feature type="region of interest" description="Disordered" evidence="2">
    <location>
        <begin position="23"/>
        <end position="44"/>
    </location>
</feature>
<feature type="region of interest" description="Disordered" evidence="2">
    <location>
        <begin position="222"/>
        <end position="252"/>
    </location>
</feature>
<feature type="chain" id="PRO_5042295750" description="C3H1-type domain-containing protein" evidence="3">
    <location>
        <begin position="26"/>
        <end position="347"/>
    </location>
</feature>
<keyword evidence="1" id="KW-0479">Metal-binding</keyword>
<keyword evidence="6" id="KW-1185">Reference proteome</keyword>
<dbReference type="InterPro" id="IPR000571">
    <property type="entry name" value="Znf_CCCH"/>
</dbReference>
<accession>A0AAD7MZD4</accession>
<reference evidence="5" key="1">
    <citation type="submission" date="2023-03" db="EMBL/GenBank/DDBJ databases">
        <title>Massive genome expansion in bonnet fungi (Mycena s.s.) driven by repeated elements and novel gene families across ecological guilds.</title>
        <authorList>
            <consortium name="Lawrence Berkeley National Laboratory"/>
            <person name="Harder C.B."/>
            <person name="Miyauchi S."/>
            <person name="Viragh M."/>
            <person name="Kuo A."/>
            <person name="Thoen E."/>
            <person name="Andreopoulos B."/>
            <person name="Lu D."/>
            <person name="Skrede I."/>
            <person name="Drula E."/>
            <person name="Henrissat B."/>
            <person name="Morin E."/>
            <person name="Kohler A."/>
            <person name="Barry K."/>
            <person name="LaButti K."/>
            <person name="Morin E."/>
            <person name="Salamov A."/>
            <person name="Lipzen A."/>
            <person name="Mereny Z."/>
            <person name="Hegedus B."/>
            <person name="Baldrian P."/>
            <person name="Stursova M."/>
            <person name="Weitz H."/>
            <person name="Taylor A."/>
            <person name="Grigoriev I.V."/>
            <person name="Nagy L.G."/>
            <person name="Martin F."/>
            <person name="Kauserud H."/>
        </authorList>
    </citation>
    <scope>NUCLEOTIDE SEQUENCE</scope>
    <source>
        <strain evidence="5">CBHHK188m</strain>
    </source>
</reference>
<dbReference type="Proteomes" id="UP001215280">
    <property type="component" value="Unassembled WGS sequence"/>
</dbReference>
<evidence type="ECO:0000256" key="1">
    <source>
        <dbReference type="PROSITE-ProRule" id="PRU00723"/>
    </source>
</evidence>
<feature type="signal peptide" evidence="3">
    <location>
        <begin position="1"/>
        <end position="25"/>
    </location>
</feature>
<name>A0AAD7MZD4_9AGAR</name>
<evidence type="ECO:0000259" key="4">
    <source>
        <dbReference type="PROSITE" id="PS50103"/>
    </source>
</evidence>
<gene>
    <name evidence="5" type="ORF">DFH07DRAFT_752375</name>
</gene>
<feature type="domain" description="C3H1-type" evidence="4">
    <location>
        <begin position="301"/>
        <end position="330"/>
    </location>
</feature>
<feature type="compositionally biased region" description="Polar residues" evidence="2">
    <location>
        <begin position="23"/>
        <end position="36"/>
    </location>
</feature>
<keyword evidence="1" id="KW-0863">Zinc-finger</keyword>
<evidence type="ECO:0000313" key="5">
    <source>
        <dbReference type="EMBL" id="KAJ7738858.1"/>
    </source>
</evidence>
<dbReference type="EMBL" id="JARJLG010000135">
    <property type="protein sequence ID" value="KAJ7738858.1"/>
    <property type="molecule type" value="Genomic_DNA"/>
</dbReference>
<evidence type="ECO:0000313" key="6">
    <source>
        <dbReference type="Proteomes" id="UP001215280"/>
    </source>
</evidence>
<feature type="zinc finger region" description="C3H1-type" evidence="1">
    <location>
        <begin position="301"/>
        <end position="330"/>
    </location>
</feature>
<protein>
    <recommendedName>
        <fullName evidence="4">C3H1-type domain-containing protein</fullName>
    </recommendedName>
</protein>
<dbReference type="PROSITE" id="PS50103">
    <property type="entry name" value="ZF_C3H1"/>
    <property type="match status" value="1"/>
</dbReference>
<organism evidence="5 6">
    <name type="scientific">Mycena maculata</name>
    <dbReference type="NCBI Taxonomy" id="230809"/>
    <lineage>
        <taxon>Eukaryota</taxon>
        <taxon>Fungi</taxon>
        <taxon>Dikarya</taxon>
        <taxon>Basidiomycota</taxon>
        <taxon>Agaricomycotina</taxon>
        <taxon>Agaricomycetes</taxon>
        <taxon>Agaricomycetidae</taxon>
        <taxon>Agaricales</taxon>
        <taxon>Marasmiineae</taxon>
        <taxon>Mycenaceae</taxon>
        <taxon>Mycena</taxon>
    </lineage>
</organism>
<dbReference type="GO" id="GO:0008270">
    <property type="term" value="F:zinc ion binding"/>
    <property type="evidence" value="ECO:0007669"/>
    <property type="project" value="UniProtKB-KW"/>
</dbReference>